<accession>A0A1J8QIH8</accession>
<dbReference type="Pfam" id="PF07956">
    <property type="entry name" value="DUF1690"/>
    <property type="match status" value="1"/>
</dbReference>
<keyword evidence="4" id="KW-1185">Reference proteome</keyword>
<evidence type="ECO:0008006" key="5">
    <source>
        <dbReference type="Google" id="ProtNLM"/>
    </source>
</evidence>
<gene>
    <name evidence="3" type="ORF">AZE42_01523</name>
</gene>
<reference evidence="3 4" key="1">
    <citation type="submission" date="2016-03" db="EMBL/GenBank/DDBJ databases">
        <title>Comparative genomics of the ectomycorrhizal sister species Rhizopogon vinicolor and Rhizopogon vesiculosus (Basidiomycota: Boletales) reveals a divergence of the mating type B locus.</title>
        <authorList>
            <person name="Mujic A.B."/>
            <person name="Kuo A."/>
            <person name="Tritt A."/>
            <person name="Lipzen A."/>
            <person name="Chen C."/>
            <person name="Johnson J."/>
            <person name="Sharma A."/>
            <person name="Barry K."/>
            <person name="Grigoriev I.V."/>
            <person name="Spatafora J.W."/>
        </authorList>
    </citation>
    <scope>NUCLEOTIDE SEQUENCE [LARGE SCALE GENOMIC DNA]</scope>
    <source>
        <strain evidence="3 4">AM-OR11-056</strain>
    </source>
</reference>
<dbReference type="EMBL" id="LVVM01000910">
    <property type="protein sequence ID" value="OJA19715.1"/>
    <property type="molecule type" value="Genomic_DNA"/>
</dbReference>
<name>A0A1J8QIH8_9AGAM</name>
<keyword evidence="1" id="KW-0175">Coiled coil</keyword>
<organism evidence="3 4">
    <name type="scientific">Rhizopogon vesiculosus</name>
    <dbReference type="NCBI Taxonomy" id="180088"/>
    <lineage>
        <taxon>Eukaryota</taxon>
        <taxon>Fungi</taxon>
        <taxon>Dikarya</taxon>
        <taxon>Basidiomycota</taxon>
        <taxon>Agaricomycotina</taxon>
        <taxon>Agaricomycetes</taxon>
        <taxon>Agaricomycetidae</taxon>
        <taxon>Boletales</taxon>
        <taxon>Suillineae</taxon>
        <taxon>Rhizopogonaceae</taxon>
        <taxon>Rhizopogon</taxon>
    </lineage>
</organism>
<dbReference type="Proteomes" id="UP000183567">
    <property type="component" value="Unassembled WGS sequence"/>
</dbReference>
<protein>
    <recommendedName>
        <fullName evidence="5">DUF1690 domain-containing protein</fullName>
    </recommendedName>
</protein>
<evidence type="ECO:0000313" key="3">
    <source>
        <dbReference type="EMBL" id="OJA19715.1"/>
    </source>
</evidence>
<evidence type="ECO:0000313" key="4">
    <source>
        <dbReference type="Proteomes" id="UP000183567"/>
    </source>
</evidence>
<sequence length="179" mass="20110">MGAGQSKADTEEKVFHHETPIQFSQDVLNHFSDSSLSPDTSPERQSTLDTHVRARIQAELEHLRAEEENVQREIELALERENIDREISLTGGESSEEVAQGDVKNSTTLLGDLEEIRSKVDRFQARRQLGDYPAVKESGEAVVLCYKQNPTTPLDCWQEVSEFKASVAQAESQRLASLR</sequence>
<proteinExistence type="predicted"/>
<comment type="caution">
    <text evidence="3">The sequence shown here is derived from an EMBL/GenBank/DDBJ whole genome shotgun (WGS) entry which is preliminary data.</text>
</comment>
<feature type="compositionally biased region" description="Polar residues" evidence="2">
    <location>
        <begin position="21"/>
        <end position="49"/>
    </location>
</feature>
<evidence type="ECO:0000256" key="2">
    <source>
        <dbReference type="SAM" id="MobiDB-lite"/>
    </source>
</evidence>
<dbReference type="InterPro" id="IPR012471">
    <property type="entry name" value="DUF1690"/>
</dbReference>
<feature type="region of interest" description="Disordered" evidence="2">
    <location>
        <begin position="1"/>
        <end position="49"/>
    </location>
</feature>
<dbReference type="AlphaFoldDB" id="A0A1J8QIH8"/>
<feature type="coiled-coil region" evidence="1">
    <location>
        <begin position="53"/>
        <end position="80"/>
    </location>
</feature>
<evidence type="ECO:0000256" key="1">
    <source>
        <dbReference type="SAM" id="Coils"/>
    </source>
</evidence>
<dbReference type="OrthoDB" id="5544375at2759"/>
<feature type="compositionally biased region" description="Basic and acidic residues" evidence="2">
    <location>
        <begin position="8"/>
        <end position="19"/>
    </location>
</feature>